<dbReference type="GO" id="GO:0043138">
    <property type="term" value="F:3'-5' DNA helicase activity"/>
    <property type="evidence" value="ECO:0007669"/>
    <property type="project" value="UniProtKB-EC"/>
</dbReference>
<keyword evidence="3 10" id="KW-0378">Hydrolase</keyword>
<dbReference type="Pfam" id="PF13361">
    <property type="entry name" value="UvrD_C"/>
    <property type="match status" value="1"/>
</dbReference>
<dbReference type="InterPro" id="IPR013986">
    <property type="entry name" value="DExx_box_DNA_helicase_dom_sf"/>
</dbReference>
<feature type="domain" description="UvrD-like helicase ATP-binding" evidence="11">
    <location>
        <begin position="3"/>
        <end position="269"/>
    </location>
</feature>
<dbReference type="EC" id="5.6.2.4" evidence="8"/>
<dbReference type="Gene3D" id="1.10.486.10">
    <property type="entry name" value="PCRA, domain 4"/>
    <property type="match status" value="1"/>
</dbReference>
<dbReference type="GO" id="GO:0000725">
    <property type="term" value="P:recombinational repair"/>
    <property type="evidence" value="ECO:0007669"/>
    <property type="project" value="TreeGrafter"/>
</dbReference>
<dbReference type="InterPro" id="IPR000212">
    <property type="entry name" value="DNA_helicase_UvrD/REP"/>
</dbReference>
<dbReference type="PANTHER" id="PTHR11070">
    <property type="entry name" value="UVRD / RECB / PCRA DNA HELICASE FAMILY MEMBER"/>
    <property type="match status" value="1"/>
</dbReference>
<reference evidence="12 13" key="1">
    <citation type="journal article" date="2022" name="DNA Res.">
        <title>Genome analysis of five recently described species of the CUG-Ser clade uncovers Candida theae as a new hybrid lineage with pathogenic potential in the Candida parapsilosis species complex.</title>
        <authorList>
            <person name="Mixao V."/>
            <person name="Del Olmo V."/>
            <person name="Hegedusova E."/>
            <person name="Saus E."/>
            <person name="Pryszcz L."/>
            <person name="Cillingova A."/>
            <person name="Nosek J."/>
            <person name="Gabaldon T."/>
        </authorList>
    </citation>
    <scope>NUCLEOTIDE SEQUENCE [LARGE SCALE GENOMIC DNA]</scope>
    <source>
        <strain evidence="12 13">CBS 12239</strain>
    </source>
</reference>
<accession>A0AAD5BHC5</accession>
<dbReference type="InterPro" id="IPR014017">
    <property type="entry name" value="DNA_helicase_UvrD-like_C"/>
</dbReference>
<evidence type="ECO:0000256" key="2">
    <source>
        <dbReference type="ARBA" id="ARBA00022741"/>
    </source>
</evidence>
<evidence type="ECO:0000256" key="8">
    <source>
        <dbReference type="ARBA" id="ARBA00034808"/>
    </source>
</evidence>
<dbReference type="Gene3D" id="3.40.50.300">
    <property type="entry name" value="P-loop containing nucleotide triphosphate hydrolases"/>
    <property type="match status" value="2"/>
</dbReference>
<evidence type="ECO:0000256" key="10">
    <source>
        <dbReference type="PROSITE-ProRule" id="PRU00560"/>
    </source>
</evidence>
<protein>
    <recommendedName>
        <fullName evidence="8">DNA 3'-5' helicase</fullName>
        <ecNumber evidence="8">5.6.2.4</ecNumber>
    </recommendedName>
</protein>
<dbReference type="AlphaFoldDB" id="A0AAD5BHC5"/>
<sequence length="533" mass="60489">MLTLSQQEAVDYDYTPGTILSIQSGPGCGKTWTLINRIKRLLEEGMNPSEIIVLSMTNRTVNLLQEALADSLKYDIATNVVIKTFHSFASQIFDDNFEKYFPGRPPNCVVDDSTWKSFAKFFSAKHKDLDAAVLAVKSGEDVDQVALRYAIPNDQLSRTLEYLEDNGMIRFHGLITSALEIFKESRGELSLAGAKVIIIDEFQDMQPILLKFIKQIAVYGCKKHVTLAGDKNQCIYDFLGSRPGITSEFIHDLKFKHSEIVLKETFRLGSGVLEMANEVIPSDLRSVKQYGVAPLRQGELCTDIVELIAVSGGLIKFSDIIVLAFTNREVDQFAEELTTRYGISNKFRSNWVNTKLHIYLDLLHVLRKSYGSDFALLFVLEKMGTKNLKELFARYNEWNCSKKNRLEDYLRENSENVAIKDLLDLVEQEREGLNTPVSIFSSLGRISMRTGIIGAPKADEMGAFYTSLKTSYRRYQSESKGTFLDYFLKHYYDDDPILEEDSVNLSTVHKAKGLEFPVVFVPNFSRLPKPRLK</sequence>
<dbReference type="GO" id="GO:0016787">
    <property type="term" value="F:hydrolase activity"/>
    <property type="evidence" value="ECO:0007669"/>
    <property type="project" value="UniProtKB-UniRule"/>
</dbReference>
<evidence type="ECO:0000256" key="6">
    <source>
        <dbReference type="ARBA" id="ARBA00023235"/>
    </source>
</evidence>
<organism evidence="12 13">
    <name type="scientific">Candida theae</name>
    <dbReference type="NCBI Taxonomy" id="1198502"/>
    <lineage>
        <taxon>Eukaryota</taxon>
        <taxon>Fungi</taxon>
        <taxon>Dikarya</taxon>
        <taxon>Ascomycota</taxon>
        <taxon>Saccharomycotina</taxon>
        <taxon>Pichiomycetes</taxon>
        <taxon>Debaryomycetaceae</taxon>
        <taxon>Candida/Lodderomyces clade</taxon>
        <taxon>Candida</taxon>
    </lineage>
</organism>
<gene>
    <name evidence="12" type="ORF">KGF57_001597</name>
</gene>
<keyword evidence="5 10" id="KW-0067">ATP-binding</keyword>
<evidence type="ECO:0000256" key="3">
    <source>
        <dbReference type="ARBA" id="ARBA00022801"/>
    </source>
</evidence>
<comment type="catalytic activity">
    <reaction evidence="7">
        <text>Couples ATP hydrolysis with the unwinding of duplex DNA by translocating in the 3'-5' direction.</text>
        <dbReference type="EC" id="5.6.2.4"/>
    </reaction>
</comment>
<dbReference type="PANTHER" id="PTHR11070:SF46">
    <property type="entry name" value="ATP-DEPENDENT DNA HELICASE HMI1, MITOCHONDRIAL"/>
    <property type="match status" value="1"/>
</dbReference>
<dbReference type="InterPro" id="IPR014016">
    <property type="entry name" value="UvrD-like_ATP-bd"/>
</dbReference>
<comment type="similarity">
    <text evidence="1">Belongs to the helicase family. UvrD subfamily.</text>
</comment>
<dbReference type="GO" id="GO:0005634">
    <property type="term" value="C:nucleus"/>
    <property type="evidence" value="ECO:0007669"/>
    <property type="project" value="TreeGrafter"/>
</dbReference>
<evidence type="ECO:0000256" key="4">
    <source>
        <dbReference type="ARBA" id="ARBA00022806"/>
    </source>
</evidence>
<evidence type="ECO:0000313" key="13">
    <source>
        <dbReference type="Proteomes" id="UP001204833"/>
    </source>
</evidence>
<dbReference type="Pfam" id="PF00580">
    <property type="entry name" value="UvrD-helicase"/>
    <property type="match status" value="1"/>
</dbReference>
<evidence type="ECO:0000256" key="7">
    <source>
        <dbReference type="ARBA" id="ARBA00034617"/>
    </source>
</evidence>
<dbReference type="Proteomes" id="UP001204833">
    <property type="component" value="Unassembled WGS sequence"/>
</dbReference>
<keyword evidence="6" id="KW-0413">Isomerase</keyword>
<evidence type="ECO:0000256" key="1">
    <source>
        <dbReference type="ARBA" id="ARBA00009922"/>
    </source>
</evidence>
<comment type="caution">
    <text evidence="12">The sequence shown here is derived from an EMBL/GenBank/DDBJ whole genome shotgun (WGS) entry which is preliminary data.</text>
</comment>
<keyword evidence="2 10" id="KW-0547">Nucleotide-binding</keyword>
<dbReference type="GO" id="GO:0003677">
    <property type="term" value="F:DNA binding"/>
    <property type="evidence" value="ECO:0007669"/>
    <property type="project" value="InterPro"/>
</dbReference>
<evidence type="ECO:0000313" key="12">
    <source>
        <dbReference type="EMBL" id="KAI5961969.1"/>
    </source>
</evidence>
<keyword evidence="4 10" id="KW-0347">Helicase</keyword>
<dbReference type="InterPro" id="IPR027417">
    <property type="entry name" value="P-loop_NTPase"/>
</dbReference>
<dbReference type="SUPFAM" id="SSF52540">
    <property type="entry name" value="P-loop containing nucleoside triphosphate hydrolases"/>
    <property type="match status" value="1"/>
</dbReference>
<evidence type="ECO:0000256" key="5">
    <source>
        <dbReference type="ARBA" id="ARBA00022840"/>
    </source>
</evidence>
<feature type="binding site" evidence="10">
    <location>
        <begin position="24"/>
        <end position="31"/>
    </location>
    <ligand>
        <name>ATP</name>
        <dbReference type="ChEBI" id="CHEBI:30616"/>
    </ligand>
</feature>
<evidence type="ECO:0000259" key="11">
    <source>
        <dbReference type="PROSITE" id="PS51198"/>
    </source>
</evidence>
<evidence type="ECO:0000256" key="9">
    <source>
        <dbReference type="ARBA" id="ARBA00048988"/>
    </source>
</evidence>
<dbReference type="GO" id="GO:0005524">
    <property type="term" value="F:ATP binding"/>
    <property type="evidence" value="ECO:0007669"/>
    <property type="project" value="UniProtKB-UniRule"/>
</dbReference>
<proteinExistence type="inferred from homology"/>
<dbReference type="Gene3D" id="1.10.10.160">
    <property type="match status" value="1"/>
</dbReference>
<dbReference type="PROSITE" id="PS51198">
    <property type="entry name" value="UVRD_HELICASE_ATP_BIND"/>
    <property type="match status" value="1"/>
</dbReference>
<dbReference type="GeneID" id="76149656"/>
<comment type="catalytic activity">
    <reaction evidence="9">
        <text>ATP + H2O = ADP + phosphate + H(+)</text>
        <dbReference type="Rhea" id="RHEA:13065"/>
        <dbReference type="ChEBI" id="CHEBI:15377"/>
        <dbReference type="ChEBI" id="CHEBI:15378"/>
        <dbReference type="ChEBI" id="CHEBI:30616"/>
        <dbReference type="ChEBI" id="CHEBI:43474"/>
        <dbReference type="ChEBI" id="CHEBI:456216"/>
        <dbReference type="EC" id="5.6.2.4"/>
    </reaction>
</comment>
<dbReference type="EMBL" id="JAIHNG010000070">
    <property type="protein sequence ID" value="KAI5961969.1"/>
    <property type="molecule type" value="Genomic_DNA"/>
</dbReference>
<name>A0AAD5BHC5_9ASCO</name>
<keyword evidence="13" id="KW-1185">Reference proteome</keyword>
<dbReference type="RefSeq" id="XP_051609943.1">
    <property type="nucleotide sequence ID" value="XM_051750818.1"/>
</dbReference>